<dbReference type="GO" id="GO:0015631">
    <property type="term" value="F:tubulin binding"/>
    <property type="evidence" value="ECO:0007669"/>
    <property type="project" value="InterPro"/>
</dbReference>
<dbReference type="EMBL" id="CDMZ01000618">
    <property type="protein sequence ID" value="CEM18065.1"/>
    <property type="molecule type" value="Genomic_DNA"/>
</dbReference>
<dbReference type="Gene3D" id="3.10.20.230">
    <property type="entry name" value="Doublecortin domain"/>
    <property type="match status" value="1"/>
</dbReference>
<accession>A0A0G4FUC5</accession>
<dbReference type="SMART" id="SM00537">
    <property type="entry name" value="DCX"/>
    <property type="match status" value="1"/>
</dbReference>
<sequence length="174" mass="19721">MPDAFLERMTDASQYTGAHKARFDADGNGRGLAGRENVVYYDGSTESATRSHAVENTVQKKGNRKAVVTGPLGCQKFGTQADTPISFTIYKNGDKFHKGHKILLKKHYRNMQQLIDECNKHAQPLTGPIRRLYRTDLRTWVKELHEFEDGAKYLCVAGEHPKDDIEKIPPGFWE</sequence>
<dbReference type="Pfam" id="PF03607">
    <property type="entry name" value="DCX"/>
    <property type="match status" value="1"/>
</dbReference>
<dbReference type="InterPro" id="IPR003533">
    <property type="entry name" value="Doublecortin_dom"/>
</dbReference>
<organism evidence="2">
    <name type="scientific">Chromera velia CCMP2878</name>
    <dbReference type="NCBI Taxonomy" id="1169474"/>
    <lineage>
        <taxon>Eukaryota</taxon>
        <taxon>Sar</taxon>
        <taxon>Alveolata</taxon>
        <taxon>Colpodellida</taxon>
        <taxon>Chromeraceae</taxon>
        <taxon>Chromera</taxon>
    </lineage>
</organism>
<feature type="domain" description="Doublecortin" evidence="1">
    <location>
        <begin position="85"/>
        <end position="159"/>
    </location>
</feature>
<dbReference type="CDD" id="cd01617">
    <property type="entry name" value="DCX"/>
    <property type="match status" value="1"/>
</dbReference>
<dbReference type="GO" id="GO:0046785">
    <property type="term" value="P:microtubule polymerization"/>
    <property type="evidence" value="ECO:0007669"/>
    <property type="project" value="InterPro"/>
</dbReference>
<protein>
    <recommendedName>
        <fullName evidence="1">Doublecortin domain-containing protein</fullName>
    </recommendedName>
</protein>
<proteinExistence type="predicted"/>
<name>A0A0G4FUC5_9ALVE</name>
<dbReference type="VEuPathDB" id="CryptoDB:Cvel_18664"/>
<gene>
    <name evidence="2" type="ORF">Cvel_18664</name>
</gene>
<dbReference type="PhylomeDB" id="A0A0G4FUC5"/>
<dbReference type="AlphaFoldDB" id="A0A0G4FUC5"/>
<dbReference type="PROSITE" id="PS50309">
    <property type="entry name" value="DC"/>
    <property type="match status" value="1"/>
</dbReference>
<dbReference type="SUPFAM" id="SSF89837">
    <property type="entry name" value="Doublecortin (DC)"/>
    <property type="match status" value="1"/>
</dbReference>
<reference evidence="2" key="1">
    <citation type="submission" date="2014-11" db="EMBL/GenBank/DDBJ databases">
        <authorList>
            <person name="Otto D Thomas"/>
            <person name="Naeem Raeece"/>
        </authorList>
    </citation>
    <scope>NUCLEOTIDE SEQUENCE</scope>
</reference>
<dbReference type="InterPro" id="IPR008907">
    <property type="entry name" value="TPP/p25"/>
</dbReference>
<dbReference type="Pfam" id="PF05517">
    <property type="entry name" value="p25-alpha"/>
    <property type="match status" value="1"/>
</dbReference>
<dbReference type="InterPro" id="IPR036572">
    <property type="entry name" value="Doublecortin_dom_sf"/>
</dbReference>
<evidence type="ECO:0000313" key="2">
    <source>
        <dbReference type="EMBL" id="CEM18065.1"/>
    </source>
</evidence>
<evidence type="ECO:0000259" key="1">
    <source>
        <dbReference type="PROSITE" id="PS50309"/>
    </source>
</evidence>
<dbReference type="GO" id="GO:0035556">
    <property type="term" value="P:intracellular signal transduction"/>
    <property type="evidence" value="ECO:0007669"/>
    <property type="project" value="InterPro"/>
</dbReference>